<gene>
    <name evidence="1" type="ORF">SDC9_152328</name>
</gene>
<dbReference type="EMBL" id="VSSQ01050989">
    <property type="protein sequence ID" value="MPN05078.1"/>
    <property type="molecule type" value="Genomic_DNA"/>
</dbReference>
<sequence length="133" mass="14903">MKGAGLDALSAFDAFGIIDPGHLIDHADRLFRAGINARTRKTAAAVAGHHQTRVGTCRTARGTDRKRPFLSGFPVSRENIPVIFRKRLRLVCLVLAEKTEKRHQTIFDHRSVMVDAAARGRRILRTHPDRNMV</sequence>
<comment type="caution">
    <text evidence="1">The sequence shown here is derived from an EMBL/GenBank/DDBJ whole genome shotgun (WGS) entry which is preliminary data.</text>
</comment>
<name>A0A645EST5_9ZZZZ</name>
<protein>
    <submittedName>
        <fullName evidence="1">Uncharacterized protein</fullName>
    </submittedName>
</protein>
<dbReference type="AlphaFoldDB" id="A0A645EST5"/>
<evidence type="ECO:0000313" key="1">
    <source>
        <dbReference type="EMBL" id="MPN05078.1"/>
    </source>
</evidence>
<accession>A0A645EST5</accession>
<organism evidence="1">
    <name type="scientific">bioreactor metagenome</name>
    <dbReference type="NCBI Taxonomy" id="1076179"/>
    <lineage>
        <taxon>unclassified sequences</taxon>
        <taxon>metagenomes</taxon>
        <taxon>ecological metagenomes</taxon>
    </lineage>
</organism>
<proteinExistence type="predicted"/>
<reference evidence="1" key="1">
    <citation type="submission" date="2019-08" db="EMBL/GenBank/DDBJ databases">
        <authorList>
            <person name="Kucharzyk K."/>
            <person name="Murdoch R.W."/>
            <person name="Higgins S."/>
            <person name="Loffler F."/>
        </authorList>
    </citation>
    <scope>NUCLEOTIDE SEQUENCE</scope>
</reference>